<evidence type="ECO:0000313" key="3">
    <source>
        <dbReference type="Proteomes" id="UP000242415"/>
    </source>
</evidence>
<keyword evidence="3" id="KW-1185">Reference proteome</keyword>
<dbReference type="PANTHER" id="PTHR35908">
    <property type="entry name" value="HYPOTHETICAL FUSION PROTEIN"/>
    <property type="match status" value="1"/>
</dbReference>
<gene>
    <name evidence="2" type="ORF">SAMN05444365_1116</name>
</gene>
<dbReference type="Pfam" id="PF18029">
    <property type="entry name" value="Glyoxalase_6"/>
    <property type="match status" value="1"/>
</dbReference>
<dbReference type="OrthoDB" id="5524593at2"/>
<dbReference type="InterPro" id="IPR041581">
    <property type="entry name" value="Glyoxalase_6"/>
</dbReference>
<reference evidence="3" key="1">
    <citation type="submission" date="2016-10" db="EMBL/GenBank/DDBJ databases">
        <authorList>
            <person name="Varghese N."/>
            <person name="Submissions S."/>
        </authorList>
    </citation>
    <scope>NUCLEOTIDE SEQUENCE [LARGE SCALE GENOMIC DNA]</scope>
    <source>
        <strain evidence="3">DSM 45245</strain>
    </source>
</reference>
<dbReference type="AlphaFoldDB" id="A0A1H3SBI6"/>
<dbReference type="STRING" id="405436.SAMN05444365_1116"/>
<dbReference type="CDD" id="cd06587">
    <property type="entry name" value="VOC"/>
    <property type="match status" value="1"/>
</dbReference>
<proteinExistence type="predicted"/>
<evidence type="ECO:0000313" key="2">
    <source>
        <dbReference type="EMBL" id="SDZ35028.1"/>
    </source>
</evidence>
<sequence length="101" mass="11141">MTKFWAAALDLTPGPGSDDGRFRVLRGPRVNVSLQVAASPVSARDQMHFDLYSDDQEGEVQRLVGLGASYVRHNDDPRDDYVVLADPEGNEFCVCARTTLD</sequence>
<dbReference type="SUPFAM" id="SSF54593">
    <property type="entry name" value="Glyoxalase/Bleomycin resistance protein/Dihydroxybiphenyl dioxygenase"/>
    <property type="match status" value="1"/>
</dbReference>
<dbReference type="PANTHER" id="PTHR35908:SF1">
    <property type="entry name" value="CONSERVED PROTEIN"/>
    <property type="match status" value="1"/>
</dbReference>
<evidence type="ECO:0000259" key="1">
    <source>
        <dbReference type="Pfam" id="PF18029"/>
    </source>
</evidence>
<dbReference type="Proteomes" id="UP000242415">
    <property type="component" value="Unassembled WGS sequence"/>
</dbReference>
<dbReference type="Gene3D" id="3.10.180.10">
    <property type="entry name" value="2,3-Dihydroxybiphenyl 1,2-Dioxygenase, domain 1"/>
    <property type="match status" value="1"/>
</dbReference>
<accession>A0A1H3SBI6</accession>
<dbReference type="EMBL" id="FNPH01000011">
    <property type="protein sequence ID" value="SDZ35028.1"/>
    <property type="molecule type" value="Genomic_DNA"/>
</dbReference>
<organism evidence="2 3">
    <name type="scientific">Micromonospora pattaloongensis</name>
    <dbReference type="NCBI Taxonomy" id="405436"/>
    <lineage>
        <taxon>Bacteria</taxon>
        <taxon>Bacillati</taxon>
        <taxon>Actinomycetota</taxon>
        <taxon>Actinomycetes</taxon>
        <taxon>Micromonosporales</taxon>
        <taxon>Micromonosporaceae</taxon>
        <taxon>Micromonospora</taxon>
    </lineage>
</organism>
<protein>
    <recommendedName>
        <fullName evidence="1">Glyoxalase-like domain-containing protein</fullName>
    </recommendedName>
</protein>
<dbReference type="InterPro" id="IPR029068">
    <property type="entry name" value="Glyas_Bleomycin-R_OHBP_Dase"/>
</dbReference>
<feature type="domain" description="Glyoxalase-like" evidence="1">
    <location>
        <begin position="2"/>
        <end position="95"/>
    </location>
</feature>
<name>A0A1H3SBI6_9ACTN</name>